<dbReference type="HOGENOM" id="CLU_1519447_0_0_1"/>
<reference evidence="1 2" key="1">
    <citation type="journal article" date="2007" name="Nature">
        <title>Evolution of genes and genomes on the Drosophila phylogeny.</title>
        <authorList>
            <consortium name="Drosophila 12 Genomes Consortium"/>
            <person name="Clark A.G."/>
            <person name="Eisen M.B."/>
            <person name="Smith D.R."/>
            <person name="Bergman C.M."/>
            <person name="Oliver B."/>
            <person name="Markow T.A."/>
            <person name="Kaufman T.C."/>
            <person name="Kellis M."/>
            <person name="Gelbart W."/>
            <person name="Iyer V.N."/>
            <person name="Pollard D.A."/>
            <person name="Sackton T.B."/>
            <person name="Larracuente A.M."/>
            <person name="Singh N.D."/>
            <person name="Abad J.P."/>
            <person name="Abt D.N."/>
            <person name="Adryan B."/>
            <person name="Aguade M."/>
            <person name="Akashi H."/>
            <person name="Anderson W.W."/>
            <person name="Aquadro C.F."/>
            <person name="Ardell D.H."/>
            <person name="Arguello R."/>
            <person name="Artieri C.G."/>
            <person name="Barbash D.A."/>
            <person name="Barker D."/>
            <person name="Barsanti P."/>
            <person name="Batterham P."/>
            <person name="Batzoglou S."/>
            <person name="Begun D."/>
            <person name="Bhutkar A."/>
            <person name="Blanco E."/>
            <person name="Bosak S.A."/>
            <person name="Bradley R.K."/>
            <person name="Brand A.D."/>
            <person name="Brent M.R."/>
            <person name="Brooks A.N."/>
            <person name="Brown R.H."/>
            <person name="Butlin R.K."/>
            <person name="Caggese C."/>
            <person name="Calvi B.R."/>
            <person name="Bernardo de Carvalho A."/>
            <person name="Caspi A."/>
            <person name="Castrezana S."/>
            <person name="Celniker S.E."/>
            <person name="Chang J.L."/>
            <person name="Chapple C."/>
            <person name="Chatterji S."/>
            <person name="Chinwalla A."/>
            <person name="Civetta A."/>
            <person name="Clifton S.W."/>
            <person name="Comeron J.M."/>
            <person name="Costello J.C."/>
            <person name="Coyne J.A."/>
            <person name="Daub J."/>
            <person name="David R.G."/>
            <person name="Delcher A.L."/>
            <person name="Delehaunty K."/>
            <person name="Do C.B."/>
            <person name="Ebling H."/>
            <person name="Edwards K."/>
            <person name="Eickbush T."/>
            <person name="Evans J.D."/>
            <person name="Filipski A."/>
            <person name="Findeiss S."/>
            <person name="Freyhult E."/>
            <person name="Fulton L."/>
            <person name="Fulton R."/>
            <person name="Garcia A.C."/>
            <person name="Gardiner A."/>
            <person name="Garfield D.A."/>
            <person name="Garvin B.E."/>
            <person name="Gibson G."/>
            <person name="Gilbert D."/>
            <person name="Gnerre S."/>
            <person name="Godfrey J."/>
            <person name="Good R."/>
            <person name="Gotea V."/>
            <person name="Gravely B."/>
            <person name="Greenberg A.J."/>
            <person name="Griffiths-Jones S."/>
            <person name="Gross S."/>
            <person name="Guigo R."/>
            <person name="Gustafson E.A."/>
            <person name="Haerty W."/>
            <person name="Hahn M.W."/>
            <person name="Halligan D.L."/>
            <person name="Halpern A.L."/>
            <person name="Halter G.M."/>
            <person name="Han M.V."/>
            <person name="Heger A."/>
            <person name="Hillier L."/>
            <person name="Hinrichs A.S."/>
            <person name="Holmes I."/>
            <person name="Hoskins R.A."/>
            <person name="Hubisz M.J."/>
            <person name="Hultmark D."/>
            <person name="Huntley M.A."/>
            <person name="Jaffe D.B."/>
            <person name="Jagadeeshan S."/>
            <person name="Jeck W.R."/>
            <person name="Johnson J."/>
            <person name="Jones C.D."/>
            <person name="Jordan W.C."/>
            <person name="Karpen G.H."/>
            <person name="Kataoka E."/>
            <person name="Keightley P.D."/>
            <person name="Kheradpour P."/>
            <person name="Kirkness E.F."/>
            <person name="Koerich L.B."/>
            <person name="Kristiansen K."/>
            <person name="Kudrna D."/>
            <person name="Kulathinal R.J."/>
            <person name="Kumar S."/>
            <person name="Kwok R."/>
            <person name="Lander E."/>
            <person name="Langley C.H."/>
            <person name="Lapoint R."/>
            <person name="Lazzaro B.P."/>
            <person name="Lee S.J."/>
            <person name="Levesque L."/>
            <person name="Li R."/>
            <person name="Lin C.F."/>
            <person name="Lin M.F."/>
            <person name="Lindblad-Toh K."/>
            <person name="Llopart A."/>
            <person name="Long M."/>
            <person name="Low L."/>
            <person name="Lozovsky E."/>
            <person name="Lu J."/>
            <person name="Luo M."/>
            <person name="Machado C.A."/>
            <person name="Makalowski W."/>
            <person name="Marzo M."/>
            <person name="Matsuda M."/>
            <person name="Matzkin L."/>
            <person name="McAllister B."/>
            <person name="McBride C.S."/>
            <person name="McKernan B."/>
            <person name="McKernan K."/>
            <person name="Mendez-Lago M."/>
            <person name="Minx P."/>
            <person name="Mollenhauer M.U."/>
            <person name="Montooth K."/>
            <person name="Mount S.M."/>
            <person name="Mu X."/>
            <person name="Myers E."/>
            <person name="Negre B."/>
            <person name="Newfeld S."/>
            <person name="Nielsen R."/>
            <person name="Noor M.A."/>
            <person name="O'Grady P."/>
            <person name="Pachter L."/>
            <person name="Papaceit M."/>
            <person name="Parisi M.J."/>
            <person name="Parisi M."/>
            <person name="Parts L."/>
            <person name="Pedersen J.S."/>
            <person name="Pesole G."/>
            <person name="Phillippy A.M."/>
            <person name="Ponting C.P."/>
            <person name="Pop M."/>
            <person name="Porcelli D."/>
            <person name="Powell J.R."/>
            <person name="Prohaska S."/>
            <person name="Pruitt K."/>
            <person name="Puig M."/>
            <person name="Quesneville H."/>
            <person name="Ram K.R."/>
            <person name="Rand D."/>
            <person name="Rasmussen M.D."/>
            <person name="Reed L.K."/>
            <person name="Reenan R."/>
            <person name="Reily A."/>
            <person name="Remington K.A."/>
            <person name="Rieger T.T."/>
            <person name="Ritchie M.G."/>
            <person name="Robin C."/>
            <person name="Rogers Y.H."/>
            <person name="Rohde C."/>
            <person name="Rozas J."/>
            <person name="Rubenfield M.J."/>
            <person name="Ruiz A."/>
            <person name="Russo S."/>
            <person name="Salzberg S.L."/>
            <person name="Sanchez-Gracia A."/>
            <person name="Saranga D.J."/>
            <person name="Sato H."/>
            <person name="Schaeffer S.W."/>
            <person name="Schatz M.C."/>
            <person name="Schlenke T."/>
            <person name="Schwartz R."/>
            <person name="Segarra C."/>
            <person name="Singh R.S."/>
            <person name="Sirot L."/>
            <person name="Sirota M."/>
            <person name="Sisneros N.B."/>
            <person name="Smith C.D."/>
            <person name="Smith T.F."/>
            <person name="Spieth J."/>
            <person name="Stage D.E."/>
            <person name="Stark A."/>
            <person name="Stephan W."/>
            <person name="Strausberg R.L."/>
            <person name="Strempel S."/>
            <person name="Sturgill D."/>
            <person name="Sutton G."/>
            <person name="Sutton G.G."/>
            <person name="Tao W."/>
            <person name="Teichmann S."/>
            <person name="Tobari Y.N."/>
            <person name="Tomimura Y."/>
            <person name="Tsolas J.M."/>
            <person name="Valente V.L."/>
            <person name="Venter E."/>
            <person name="Venter J.C."/>
            <person name="Vicario S."/>
            <person name="Vieira F.G."/>
            <person name="Vilella A.J."/>
            <person name="Villasante A."/>
            <person name="Walenz B."/>
            <person name="Wang J."/>
            <person name="Wasserman M."/>
            <person name="Watts T."/>
            <person name="Wilson D."/>
            <person name="Wilson R.K."/>
            <person name="Wing R.A."/>
            <person name="Wolfner M.F."/>
            <person name="Wong A."/>
            <person name="Wong G.K."/>
            <person name="Wu C.I."/>
            <person name="Wu G."/>
            <person name="Yamamoto D."/>
            <person name="Yang H.P."/>
            <person name="Yang S.P."/>
            <person name="Yorke J.A."/>
            <person name="Yoshida K."/>
            <person name="Zdobnov E."/>
            <person name="Zhang P."/>
            <person name="Zhang Y."/>
            <person name="Zimin A.V."/>
            <person name="Baldwin J."/>
            <person name="Abdouelleil A."/>
            <person name="Abdulkadir J."/>
            <person name="Abebe A."/>
            <person name="Abera B."/>
            <person name="Abreu J."/>
            <person name="Acer S.C."/>
            <person name="Aftuck L."/>
            <person name="Alexander A."/>
            <person name="An P."/>
            <person name="Anderson E."/>
            <person name="Anderson S."/>
            <person name="Arachi H."/>
            <person name="Azer M."/>
            <person name="Bachantsang P."/>
            <person name="Barry A."/>
            <person name="Bayul T."/>
            <person name="Berlin A."/>
            <person name="Bessette D."/>
            <person name="Bloom T."/>
            <person name="Blye J."/>
            <person name="Boguslavskiy L."/>
            <person name="Bonnet C."/>
            <person name="Boukhgalter B."/>
            <person name="Bourzgui I."/>
            <person name="Brown A."/>
            <person name="Cahill P."/>
            <person name="Channer S."/>
            <person name="Cheshatsang Y."/>
            <person name="Chuda L."/>
            <person name="Citroen M."/>
            <person name="Collymore A."/>
            <person name="Cooke P."/>
            <person name="Costello M."/>
            <person name="D'Aco K."/>
            <person name="Daza R."/>
            <person name="De Haan G."/>
            <person name="DeGray S."/>
            <person name="DeMaso C."/>
            <person name="Dhargay N."/>
            <person name="Dooley K."/>
            <person name="Dooley E."/>
            <person name="Doricent M."/>
            <person name="Dorje P."/>
            <person name="Dorjee K."/>
            <person name="Dupes A."/>
            <person name="Elong R."/>
            <person name="Falk J."/>
            <person name="Farina A."/>
            <person name="Faro S."/>
            <person name="Ferguson D."/>
            <person name="Fisher S."/>
            <person name="Foley C.D."/>
            <person name="Franke A."/>
            <person name="Friedrich D."/>
            <person name="Gadbois L."/>
            <person name="Gearin G."/>
            <person name="Gearin C.R."/>
            <person name="Giannoukos G."/>
            <person name="Goode T."/>
            <person name="Graham J."/>
            <person name="Grandbois E."/>
            <person name="Grewal S."/>
            <person name="Gyaltsen K."/>
            <person name="Hafez N."/>
            <person name="Hagos B."/>
            <person name="Hall J."/>
            <person name="Henson C."/>
            <person name="Hollinger A."/>
            <person name="Honan T."/>
            <person name="Huard M.D."/>
            <person name="Hughes L."/>
            <person name="Hurhula B."/>
            <person name="Husby M.E."/>
            <person name="Kamat A."/>
            <person name="Kanga B."/>
            <person name="Kashin S."/>
            <person name="Khazanovich D."/>
            <person name="Kisner P."/>
            <person name="Lance K."/>
            <person name="Lara M."/>
            <person name="Lee W."/>
            <person name="Lennon N."/>
            <person name="Letendre F."/>
            <person name="LeVine R."/>
            <person name="Lipovsky A."/>
            <person name="Liu X."/>
            <person name="Liu J."/>
            <person name="Liu S."/>
            <person name="Lokyitsang T."/>
            <person name="Lokyitsang Y."/>
            <person name="Lubonja R."/>
            <person name="Lui A."/>
            <person name="MacDonald P."/>
            <person name="Magnisalis V."/>
            <person name="Maru K."/>
            <person name="Matthews C."/>
            <person name="McCusker W."/>
            <person name="McDonough S."/>
            <person name="Mehta T."/>
            <person name="Meldrim J."/>
            <person name="Meneus L."/>
            <person name="Mihai O."/>
            <person name="Mihalev A."/>
            <person name="Mihova T."/>
            <person name="Mittelman R."/>
            <person name="Mlenga V."/>
            <person name="Montmayeur A."/>
            <person name="Mulrain L."/>
            <person name="Navidi A."/>
            <person name="Naylor J."/>
            <person name="Negash T."/>
            <person name="Nguyen T."/>
            <person name="Nguyen N."/>
            <person name="Nicol R."/>
            <person name="Norbu C."/>
            <person name="Norbu N."/>
            <person name="Novod N."/>
            <person name="O'Neill B."/>
            <person name="Osman S."/>
            <person name="Markiewicz E."/>
            <person name="Oyono O.L."/>
            <person name="Patti C."/>
            <person name="Phunkhang P."/>
            <person name="Pierre F."/>
            <person name="Priest M."/>
            <person name="Raghuraman S."/>
            <person name="Rege F."/>
            <person name="Reyes R."/>
            <person name="Rise C."/>
            <person name="Rogov P."/>
            <person name="Ross K."/>
            <person name="Ryan E."/>
            <person name="Settipalli S."/>
            <person name="Shea T."/>
            <person name="Sherpa N."/>
            <person name="Shi L."/>
            <person name="Shih D."/>
            <person name="Sparrow T."/>
            <person name="Spaulding J."/>
            <person name="Stalker J."/>
            <person name="Stange-Thomann N."/>
            <person name="Stavropoulos S."/>
            <person name="Stone C."/>
            <person name="Strader C."/>
            <person name="Tesfaye S."/>
            <person name="Thomson T."/>
            <person name="Thoulutsang Y."/>
            <person name="Thoulutsang D."/>
            <person name="Topham K."/>
            <person name="Topping I."/>
            <person name="Tsamla T."/>
            <person name="Vassiliev H."/>
            <person name="Vo A."/>
            <person name="Wangchuk T."/>
            <person name="Wangdi T."/>
            <person name="Weiand M."/>
            <person name="Wilkinson J."/>
            <person name="Wilson A."/>
            <person name="Yadav S."/>
            <person name="Young G."/>
            <person name="Yu Q."/>
            <person name="Zembek L."/>
            <person name="Zhong D."/>
            <person name="Zimmer A."/>
            <person name="Zwirko Z."/>
            <person name="Jaffe D.B."/>
            <person name="Alvarez P."/>
            <person name="Brockman W."/>
            <person name="Butler J."/>
            <person name="Chin C."/>
            <person name="Gnerre S."/>
            <person name="Grabherr M."/>
            <person name="Kleber M."/>
            <person name="Mauceli E."/>
            <person name="MacCallum I."/>
        </authorList>
    </citation>
    <scope>NUCLEOTIDE SEQUENCE [LARGE SCALE GENOMIC DNA]</scope>
    <source>
        <strain evidence="2">Tucson 15010-1051.87</strain>
    </source>
</reference>
<name>B4LTN3_DROVI</name>
<protein>
    <recommendedName>
        <fullName evidence="3">Protein MIS12 homolog</fullName>
    </recommendedName>
</protein>
<dbReference type="OMA" id="YRENMAM"/>
<dbReference type="Proteomes" id="UP000008792">
    <property type="component" value="Unassembled WGS sequence"/>
</dbReference>
<dbReference type="AlphaFoldDB" id="B4LTN3"/>
<evidence type="ECO:0000313" key="2">
    <source>
        <dbReference type="Proteomes" id="UP000008792"/>
    </source>
</evidence>
<dbReference type="OrthoDB" id="1884855at2759"/>
<gene>
    <name evidence="1" type="primary">Dvir\GJ19698</name>
    <name evidence="1" type="ORF">Dvir_GJ19698</name>
</gene>
<keyword evidence="2" id="KW-1185">Reference proteome</keyword>
<dbReference type="EMBL" id="CH940649">
    <property type="protein sequence ID" value="EDW65006.1"/>
    <property type="molecule type" value="Genomic_DNA"/>
</dbReference>
<dbReference type="InParanoid" id="B4LTN3"/>
<evidence type="ECO:0008006" key="3">
    <source>
        <dbReference type="Google" id="ProtNLM"/>
    </source>
</evidence>
<dbReference type="PhylomeDB" id="B4LTN3"/>
<accession>B4LTN3</accession>
<dbReference type="eggNOG" id="ENOG502T92N">
    <property type="taxonomic scope" value="Eukaryota"/>
</dbReference>
<dbReference type="STRING" id="7244.B4LTN3"/>
<organism evidence="1 2">
    <name type="scientific">Drosophila virilis</name>
    <name type="common">Fruit fly</name>
    <dbReference type="NCBI Taxonomy" id="7244"/>
    <lineage>
        <taxon>Eukaryota</taxon>
        <taxon>Metazoa</taxon>
        <taxon>Ecdysozoa</taxon>
        <taxon>Arthropoda</taxon>
        <taxon>Hexapoda</taxon>
        <taxon>Insecta</taxon>
        <taxon>Pterygota</taxon>
        <taxon>Neoptera</taxon>
        <taxon>Endopterygota</taxon>
        <taxon>Diptera</taxon>
        <taxon>Brachycera</taxon>
        <taxon>Muscomorpha</taxon>
        <taxon>Ephydroidea</taxon>
        <taxon>Drosophilidae</taxon>
        <taxon>Drosophila</taxon>
    </lineage>
</organism>
<dbReference type="FunCoup" id="B4LTN3">
    <property type="interactions" value="8"/>
</dbReference>
<proteinExistence type="predicted"/>
<sequence>MDFNQSAYNLEFFNFTPEQISAERDNLVQTLIGRAVETTIQKIETPATSALLNQKKDAVINLMFEACQARLDGLRELDKRNFEVPPHVLQIKDFELEQQFSSEEEEAKTAKVEELKLRYRQNMAMLAELEAEQEKYTAILPLVQRELEMHQQIYAACANCDIKKMHTLATLMAKDQKLL</sequence>
<evidence type="ECO:0000313" key="1">
    <source>
        <dbReference type="EMBL" id="EDW65006.1"/>
    </source>
</evidence>